<dbReference type="InterPro" id="IPR001810">
    <property type="entry name" value="F-box_dom"/>
</dbReference>
<organism evidence="3 4">
    <name type="scientific">Tetrapyrgos nigripes</name>
    <dbReference type="NCBI Taxonomy" id="182062"/>
    <lineage>
        <taxon>Eukaryota</taxon>
        <taxon>Fungi</taxon>
        <taxon>Dikarya</taxon>
        <taxon>Basidiomycota</taxon>
        <taxon>Agaricomycotina</taxon>
        <taxon>Agaricomycetes</taxon>
        <taxon>Agaricomycetidae</taxon>
        <taxon>Agaricales</taxon>
        <taxon>Marasmiineae</taxon>
        <taxon>Marasmiaceae</taxon>
        <taxon>Tetrapyrgos</taxon>
    </lineage>
</organism>
<evidence type="ECO:0000313" key="4">
    <source>
        <dbReference type="Proteomes" id="UP000559256"/>
    </source>
</evidence>
<keyword evidence="4" id="KW-1185">Reference proteome</keyword>
<dbReference type="InterPro" id="IPR032675">
    <property type="entry name" value="LRR_dom_sf"/>
</dbReference>
<dbReference type="AlphaFoldDB" id="A0A8H5GU61"/>
<evidence type="ECO:0000256" key="1">
    <source>
        <dbReference type="SAM" id="Coils"/>
    </source>
</evidence>
<keyword evidence="1" id="KW-0175">Coiled coil</keyword>
<proteinExistence type="predicted"/>
<gene>
    <name evidence="3" type="ORF">D9758_004195</name>
</gene>
<dbReference type="Proteomes" id="UP000559256">
    <property type="component" value="Unassembled WGS sequence"/>
</dbReference>
<dbReference type="SUPFAM" id="SSF52047">
    <property type="entry name" value="RNI-like"/>
    <property type="match status" value="2"/>
</dbReference>
<dbReference type="PANTHER" id="PTHR38926">
    <property type="entry name" value="F-BOX DOMAIN CONTAINING PROTEIN, EXPRESSED"/>
    <property type="match status" value="1"/>
</dbReference>
<dbReference type="PANTHER" id="PTHR38926:SF5">
    <property type="entry name" value="F-BOX AND LEUCINE-RICH REPEAT PROTEIN 6"/>
    <property type="match status" value="1"/>
</dbReference>
<protein>
    <recommendedName>
        <fullName evidence="2">F-box domain-containing protein</fullName>
    </recommendedName>
</protein>
<sequence>MLESDLRTQSTLLCPKCHASLVTGKIPPSSSAKILLRSKHALSETEIVQTKCLIDNAQLDLERFDEEIASLSGILEDLKKKRAILSEYKDEHSSLFAPVRKLPIEIFNEIFTIVCLSEGARSLSITTADDNQSKVFPQSLFLAQTCSLWRSILLQNHRLWSHLRVDLSCGESSHDYRPLLQSYIDRSKPASLTVELVAFRFWHSGLAHRRELESRQSWNLFQLLLDTNHRWANASFDLSKRIYLRMEHELDWKRAGIVTDKAFAGLKSLELKWNYGLDIGLVVEHCMFFETFRHAKSLQSLFMTCHDASFQTLPELTTFGVETGNPFGIARLFDRFQGLKFFTIKRLPWLHLGPIQELIGQLQLHHSTIETLWIGLSPRLREVNEFGAPHVLGLFDLPSLKTLSIHGTELKRLFIEDDQRKWMLECLKLTLSRSPSLHTLTLEGHLLPDHALVNVLSTVPSLRRLTLITHSDYAKVVSSKFFRALRLPSSEPGGFDFFSPTCPANVLPHLTYLEIRLEEQAVYTKTTSRLTFFEPKLPDREIILSMLESRRGVLEQFELYALVRSIRAREWVAGLQPGGSYWQRLLDLKSVGLECNVDVVKGTSPVHVVGLMIQGDERDSETTSESSFLITFENTTYMYVAIAVSLFSSVPPSTRTRQVIKKLKELLKRVEQNDSQSAHSATNGRNPTFLSAKDFAILRSGTTFSITDPEAEETRDLVYKAQHGIDVLDEKLSSLTKTVAILQRQRSILAQFRSEHLACISSRRNLPVEILIQIFSLCCLSQDSHSLSITTEDFASKITPQTLHLAQTCSHWREIVLDSPSLWSDLRVDVGWRKQDVYPLVQMYLRRSKPALLTLTVEAVRSDQNTPSWMPTGYLLQLGKPSWRLLKLLLKTRRRWVQASLDLSMDLFEGINDEINLEGYHELTMKNLKSLELRWDLSKTSPSDDSWCPFFSAFEMAPSLQSLRTSLYSIHSGPFSQQLTTIEVETVVPEGLEDMLVQHPALKTLKIQRLPWYCLSCNADAFQDVEALKHDSLETLLIGLSSTRPGKRQHGGPHILDLFNFPSLTHLSIHGAEDVQLLIHGHRGREVMVACLKTMLSRSPDLHSLVLDGDLVCECRLVELLQAIPRVRHLTLIDPLYDHYESMITDNLFRALQLSPNNASGRQLNSFSSSSLVPISSI</sequence>
<evidence type="ECO:0000313" key="3">
    <source>
        <dbReference type="EMBL" id="KAF5371128.1"/>
    </source>
</evidence>
<dbReference type="Gene3D" id="1.20.1280.50">
    <property type="match status" value="1"/>
</dbReference>
<name>A0A8H5GU61_9AGAR</name>
<dbReference type="OrthoDB" id="3353710at2759"/>
<reference evidence="3 4" key="1">
    <citation type="journal article" date="2020" name="ISME J.">
        <title>Uncovering the hidden diversity of litter-decomposition mechanisms in mushroom-forming fungi.</title>
        <authorList>
            <person name="Floudas D."/>
            <person name="Bentzer J."/>
            <person name="Ahren D."/>
            <person name="Johansson T."/>
            <person name="Persson P."/>
            <person name="Tunlid A."/>
        </authorList>
    </citation>
    <scope>NUCLEOTIDE SEQUENCE [LARGE SCALE GENOMIC DNA]</scope>
    <source>
        <strain evidence="3 4">CBS 291.85</strain>
    </source>
</reference>
<dbReference type="EMBL" id="JAACJM010000009">
    <property type="protein sequence ID" value="KAF5371128.1"/>
    <property type="molecule type" value="Genomic_DNA"/>
</dbReference>
<feature type="domain" description="F-box" evidence="2">
    <location>
        <begin position="765"/>
        <end position="826"/>
    </location>
</feature>
<evidence type="ECO:0000259" key="2">
    <source>
        <dbReference type="Pfam" id="PF12937"/>
    </source>
</evidence>
<comment type="caution">
    <text evidence="3">The sequence shown here is derived from an EMBL/GenBank/DDBJ whole genome shotgun (WGS) entry which is preliminary data.</text>
</comment>
<dbReference type="Pfam" id="PF12937">
    <property type="entry name" value="F-box-like"/>
    <property type="match status" value="1"/>
</dbReference>
<dbReference type="Gene3D" id="3.80.10.10">
    <property type="entry name" value="Ribonuclease Inhibitor"/>
    <property type="match status" value="2"/>
</dbReference>
<feature type="coiled-coil region" evidence="1">
    <location>
        <begin position="47"/>
        <end position="81"/>
    </location>
</feature>
<accession>A0A8H5GU61</accession>